<dbReference type="InterPro" id="IPR036457">
    <property type="entry name" value="PPM-type-like_dom_sf"/>
</dbReference>
<dbReference type="PANTHER" id="PTHR43156:SF9">
    <property type="entry name" value="HAMP DOMAIN-CONTAINING PROTEIN"/>
    <property type="match status" value="1"/>
</dbReference>
<feature type="transmembrane region" description="Helical" evidence="6">
    <location>
        <begin position="363"/>
        <end position="382"/>
    </location>
</feature>
<dbReference type="PANTHER" id="PTHR43156">
    <property type="entry name" value="STAGE II SPORULATION PROTEIN E-RELATED"/>
    <property type="match status" value="1"/>
</dbReference>
<dbReference type="NCBIfam" id="NF033749">
    <property type="entry name" value="bact_hemeryth"/>
    <property type="match status" value="1"/>
</dbReference>
<accession>H6SNP5</accession>
<dbReference type="PROSITE" id="PS00550">
    <property type="entry name" value="HEMERYTHRINS"/>
    <property type="match status" value="1"/>
</dbReference>
<dbReference type="InterPro" id="IPR035938">
    <property type="entry name" value="Hemerythrin-like_sf"/>
</dbReference>
<dbReference type="GO" id="GO:0046872">
    <property type="term" value="F:metal ion binding"/>
    <property type="evidence" value="ECO:0007669"/>
    <property type="project" value="UniProtKB-KW"/>
</dbReference>
<evidence type="ECO:0000313" key="9">
    <source>
        <dbReference type="Proteomes" id="UP000033220"/>
    </source>
</evidence>
<keyword evidence="5" id="KW-0175">Coiled coil</keyword>
<dbReference type="Gene3D" id="3.60.40.10">
    <property type="entry name" value="PPM-type phosphatase domain"/>
    <property type="match status" value="1"/>
</dbReference>
<dbReference type="OrthoDB" id="5496380at2"/>
<dbReference type="PATRIC" id="fig|1150469.3.peg.3118"/>
<keyword evidence="6" id="KW-0472">Membrane</keyword>
<keyword evidence="4" id="KW-0408">Iron</keyword>
<dbReference type="SUPFAM" id="SSF47188">
    <property type="entry name" value="Hemerythrin-like"/>
    <property type="match status" value="1"/>
</dbReference>
<keyword evidence="3" id="KW-0378">Hydrolase</keyword>
<dbReference type="CDD" id="cd12107">
    <property type="entry name" value="Hemerythrin"/>
    <property type="match status" value="1"/>
</dbReference>
<dbReference type="InterPro" id="IPR001932">
    <property type="entry name" value="PPM-type_phosphatase-like_dom"/>
</dbReference>
<dbReference type="Pfam" id="PF01814">
    <property type="entry name" value="Hemerythrin"/>
    <property type="match status" value="1"/>
</dbReference>
<evidence type="ECO:0000256" key="3">
    <source>
        <dbReference type="ARBA" id="ARBA00022801"/>
    </source>
</evidence>
<dbReference type="GO" id="GO:0007165">
    <property type="term" value="P:signal transduction"/>
    <property type="evidence" value="ECO:0007669"/>
    <property type="project" value="InterPro"/>
</dbReference>
<dbReference type="KEGG" id="rpm:RSPPHO_02750"/>
<dbReference type="InterPro" id="IPR012312">
    <property type="entry name" value="Hemerythrin-like"/>
</dbReference>
<dbReference type="Gene3D" id="1.20.120.50">
    <property type="entry name" value="Hemerythrin-like"/>
    <property type="match status" value="1"/>
</dbReference>
<dbReference type="GO" id="GO:0016791">
    <property type="term" value="F:phosphatase activity"/>
    <property type="evidence" value="ECO:0007669"/>
    <property type="project" value="TreeGrafter"/>
</dbReference>
<organism evidence="8 9">
    <name type="scientific">Pararhodospirillum photometricum DSM 122</name>
    <dbReference type="NCBI Taxonomy" id="1150469"/>
    <lineage>
        <taxon>Bacteria</taxon>
        <taxon>Pseudomonadati</taxon>
        <taxon>Pseudomonadota</taxon>
        <taxon>Alphaproteobacteria</taxon>
        <taxon>Rhodospirillales</taxon>
        <taxon>Rhodospirillaceae</taxon>
        <taxon>Pararhodospirillum</taxon>
    </lineage>
</organism>
<dbReference type="InterPro" id="IPR012827">
    <property type="entry name" value="Hemerythrin_metal-bd"/>
</dbReference>
<dbReference type="GO" id="GO:0016020">
    <property type="term" value="C:membrane"/>
    <property type="evidence" value="ECO:0007669"/>
    <property type="project" value="InterPro"/>
</dbReference>
<evidence type="ECO:0000256" key="2">
    <source>
        <dbReference type="ARBA" id="ARBA00022723"/>
    </source>
</evidence>
<dbReference type="AlphaFoldDB" id="H6SNP5"/>
<dbReference type="eggNOG" id="COG2703">
    <property type="taxonomic scope" value="Bacteria"/>
</dbReference>
<evidence type="ECO:0000259" key="7">
    <source>
        <dbReference type="PROSITE" id="PS50885"/>
    </source>
</evidence>
<evidence type="ECO:0000313" key="8">
    <source>
        <dbReference type="EMBL" id="CCG09376.1"/>
    </source>
</evidence>
<evidence type="ECO:0000256" key="5">
    <source>
        <dbReference type="SAM" id="Coils"/>
    </source>
</evidence>
<dbReference type="NCBIfam" id="TIGR02481">
    <property type="entry name" value="hemeryth_dom"/>
    <property type="match status" value="1"/>
</dbReference>
<dbReference type="Pfam" id="PF07228">
    <property type="entry name" value="SpoIIE"/>
    <property type="match status" value="1"/>
</dbReference>
<evidence type="ECO:0000256" key="6">
    <source>
        <dbReference type="SAM" id="Phobius"/>
    </source>
</evidence>
<dbReference type="eggNOG" id="COG2208">
    <property type="taxonomic scope" value="Bacteria"/>
</dbReference>
<evidence type="ECO:0000256" key="1">
    <source>
        <dbReference type="ARBA" id="ARBA00010587"/>
    </source>
</evidence>
<dbReference type="PROSITE" id="PS50885">
    <property type="entry name" value="HAMP"/>
    <property type="match status" value="1"/>
</dbReference>
<dbReference type="SMART" id="SM00331">
    <property type="entry name" value="PP2C_SIG"/>
    <property type="match status" value="1"/>
</dbReference>
<keyword evidence="6" id="KW-0812">Transmembrane</keyword>
<dbReference type="Proteomes" id="UP000033220">
    <property type="component" value="Chromosome DSM 122"/>
</dbReference>
<name>H6SNP5_PARPM</name>
<gene>
    <name evidence="8" type="ORF">RSPPHO_02750</name>
</gene>
<dbReference type="InterPro" id="IPR052016">
    <property type="entry name" value="Bact_Sigma-Reg"/>
</dbReference>
<evidence type="ECO:0000256" key="4">
    <source>
        <dbReference type="ARBA" id="ARBA00023004"/>
    </source>
</evidence>
<keyword evidence="6" id="KW-1133">Transmembrane helix</keyword>
<dbReference type="STRING" id="1150469.RSPPHO_02750"/>
<feature type="transmembrane region" description="Helical" evidence="6">
    <location>
        <begin position="76"/>
        <end position="103"/>
    </location>
</feature>
<keyword evidence="9" id="KW-1185">Reference proteome</keyword>
<protein>
    <submittedName>
        <fullName evidence="8">Serine phosphatase RsbU</fullName>
    </submittedName>
</protein>
<comment type="similarity">
    <text evidence="1">Belongs to the hemerythrin family.</text>
</comment>
<dbReference type="Gene3D" id="6.10.340.10">
    <property type="match status" value="1"/>
</dbReference>
<dbReference type="EMBL" id="HE663493">
    <property type="protein sequence ID" value="CCG09376.1"/>
    <property type="molecule type" value="Genomic_DNA"/>
</dbReference>
<reference evidence="8 9" key="1">
    <citation type="submission" date="2012-02" db="EMBL/GenBank/DDBJ databases">
        <title>Shotgun genome sequence of Phaeospirillum photometricum DSM 122.</title>
        <authorList>
            <person name="Duquesne K."/>
            <person name="Sturgis J."/>
        </authorList>
    </citation>
    <scope>NUCLEOTIDE SEQUENCE [LARGE SCALE GENOMIC DNA]</scope>
    <source>
        <strain evidence="9">DSM122</strain>
    </source>
</reference>
<sequence>MAIISCSLRKSGRLSSTTCALRSLPDASKSLITMPRVGLAPSSTLVPRPPMTFNPTTGPETFLLSSDKPVRRRIALVLRTGLTGLTFLTLVATGGALAAFWGLTRDLTPIVTEALPALASANEMMRLVKTIDADARRLPNLEGDFAIETVRGQIETLTVALRATLDTLGEPRLPSPERVALEGIITQMEGTLHRLTALILERSQADAKLARRTQALVELRAQISAAAQGKGDGSAAQQAWTLMEASGLMLAALSSPDPRQIVDLSRAYGRQMDALAALTDAPLGHDEELLRDRTLGRLDALSDVFGLRLERQRLDVRIQGALRRLVVMDRLVQAVDEIAQALTRSSLDRATVLEQRLARLTQVMVWISVLALLSAAALLFFVNRRVVARMVSLQRGMHSHVVGDPLPLSTKGDDEVAAMAASFLHFVREVRAREARLEAQRQDLDQTMNELSDAYGVISSSIQYASSIQRAILPDETTLHRCFPEVFVIWEPRDVVAGDIYWCRPWGDGVLLLLGDCTGHGVPGAFMTLIANGAFHGAILEAPPGDPAALLARMHQLIQGVLIRDRAAAEGAPRLSAVDDGMEAGACFLNPDAGVMIFAGARFSLFVQDGETVEEIAGNRHGLGYRKVPHDATFTNVRLPISTSAWYILSTDGLIDQVGGERRRAFGKRRLREVLAGLDSLPPEARKAVILEALRAHQGDEMRRDDVSLIGFKGYGEALVADESWALTLDDALLTGVREIDEDHLKLFELVNRVGVVLARNDTERLARLISDLASYTHWHFRHEERLMQVHDYPGSAQHKREHDLLIQQTTALQARLASGDEHATDGLMDFLADWLRLHIQVMDKALGEYLLAFEAEKNDPAPSARETGRTGETQ</sequence>
<dbReference type="InterPro" id="IPR003660">
    <property type="entry name" value="HAMP_dom"/>
</dbReference>
<dbReference type="InterPro" id="IPR016131">
    <property type="entry name" value="Haemerythrin_Fe_BS"/>
</dbReference>
<dbReference type="HOGENOM" id="CLU_328421_0_0_5"/>
<feature type="domain" description="HAMP" evidence="7">
    <location>
        <begin position="384"/>
        <end position="435"/>
    </location>
</feature>
<keyword evidence="2" id="KW-0479">Metal-binding</keyword>
<proteinExistence type="inferred from homology"/>
<feature type="coiled-coil region" evidence="5">
    <location>
        <begin position="427"/>
        <end position="454"/>
    </location>
</feature>